<evidence type="ECO:0000256" key="1">
    <source>
        <dbReference type="ARBA" id="ARBA00022491"/>
    </source>
</evidence>
<evidence type="ECO:0000313" key="5">
    <source>
        <dbReference type="EMBL" id="RLJ98515.1"/>
    </source>
</evidence>
<dbReference type="SMART" id="SM01134">
    <property type="entry name" value="DeoRC"/>
    <property type="match status" value="1"/>
</dbReference>
<keyword evidence="3" id="KW-0804">Transcription</keyword>
<dbReference type="AlphaFoldDB" id="A0A497YZQ1"/>
<dbReference type="SUPFAM" id="SSF46785">
    <property type="entry name" value="Winged helix' DNA-binding domain"/>
    <property type="match status" value="1"/>
</dbReference>
<dbReference type="STRING" id="981384.GCA_000192475_00329"/>
<dbReference type="InterPro" id="IPR036390">
    <property type="entry name" value="WH_DNA-bd_sf"/>
</dbReference>
<dbReference type="InterPro" id="IPR001034">
    <property type="entry name" value="DeoR_HTH"/>
</dbReference>
<accession>A0A497YZQ1</accession>
<dbReference type="SUPFAM" id="SSF100950">
    <property type="entry name" value="NagB/RpiA/CoA transferase-like"/>
    <property type="match status" value="1"/>
</dbReference>
<name>A0A497YZQ1_9RHOB</name>
<dbReference type="InterPro" id="IPR014036">
    <property type="entry name" value="DeoR-like_C"/>
</dbReference>
<dbReference type="PROSITE" id="PS51000">
    <property type="entry name" value="HTH_DEOR_2"/>
    <property type="match status" value="1"/>
</dbReference>
<sequence length="257" mass="27913">MSQTHREIELLEALRRLGGSARNTDLAKALDVSEETVRRTIKSLSKTAMVARVRGGAYLVGTQNDPSFFRRITQRPTEKRLIANVVSTLVSDGMTLFLDVGSTTAFVAEELRRHQNLTIATNSIGVAQTLVNVNGNRVHILGGEMQANERGAFGHVTHRQAQRLVYDMAILSADAVSPRRGFLYHSNAEAELAQIVAECADQILIAFDHGKLSESAPFVGPAPRQISHIVTDKAPSKALAQSLDAWGIKAVIADGSY</sequence>
<evidence type="ECO:0000256" key="2">
    <source>
        <dbReference type="ARBA" id="ARBA00023015"/>
    </source>
</evidence>
<evidence type="ECO:0000313" key="6">
    <source>
        <dbReference type="Proteomes" id="UP000271700"/>
    </source>
</evidence>
<proteinExistence type="predicted"/>
<dbReference type="Pfam" id="PF00455">
    <property type="entry name" value="DeoRC"/>
    <property type="match status" value="1"/>
</dbReference>
<dbReference type="PANTHER" id="PTHR30363">
    <property type="entry name" value="HTH-TYPE TRANSCRIPTIONAL REGULATOR SRLR-RELATED"/>
    <property type="match status" value="1"/>
</dbReference>
<dbReference type="InterPro" id="IPR050313">
    <property type="entry name" value="Carb_Metab_HTH_regulators"/>
</dbReference>
<keyword evidence="6" id="KW-1185">Reference proteome</keyword>
<dbReference type="InterPro" id="IPR036388">
    <property type="entry name" value="WH-like_DNA-bd_sf"/>
</dbReference>
<feature type="domain" description="HTH deoR-type" evidence="4">
    <location>
        <begin position="4"/>
        <end position="59"/>
    </location>
</feature>
<dbReference type="RefSeq" id="WP_010443426.1">
    <property type="nucleotide sequence ID" value="NZ_AEYW01000024.1"/>
</dbReference>
<dbReference type="Gene3D" id="1.10.10.10">
    <property type="entry name" value="Winged helix-like DNA-binding domain superfamily/Winged helix DNA-binding domain"/>
    <property type="match status" value="1"/>
</dbReference>
<keyword evidence="1" id="KW-0678">Repressor</keyword>
<protein>
    <submittedName>
        <fullName evidence="5">DeoR family transcriptional regulator</fullName>
    </submittedName>
</protein>
<gene>
    <name evidence="5" type="ORF">CLV75_4215</name>
</gene>
<dbReference type="GO" id="GO:0003700">
    <property type="term" value="F:DNA-binding transcription factor activity"/>
    <property type="evidence" value="ECO:0007669"/>
    <property type="project" value="InterPro"/>
</dbReference>
<dbReference type="Gene3D" id="3.40.50.1360">
    <property type="match status" value="1"/>
</dbReference>
<dbReference type="PANTHER" id="PTHR30363:SF4">
    <property type="entry name" value="GLYCEROL-3-PHOSPHATE REGULON REPRESSOR"/>
    <property type="match status" value="1"/>
</dbReference>
<dbReference type="Proteomes" id="UP000271700">
    <property type="component" value="Unassembled WGS sequence"/>
</dbReference>
<comment type="caution">
    <text evidence="5">The sequence shown here is derived from an EMBL/GenBank/DDBJ whole genome shotgun (WGS) entry which is preliminary data.</text>
</comment>
<dbReference type="PRINTS" id="PR00037">
    <property type="entry name" value="HTHLACR"/>
</dbReference>
<dbReference type="InterPro" id="IPR037171">
    <property type="entry name" value="NagB/RpiA_transferase-like"/>
</dbReference>
<dbReference type="OrthoDB" id="9797223at2"/>
<dbReference type="Pfam" id="PF08220">
    <property type="entry name" value="HTH_DeoR"/>
    <property type="match status" value="1"/>
</dbReference>
<dbReference type="SMART" id="SM00420">
    <property type="entry name" value="HTH_DEOR"/>
    <property type="match status" value="1"/>
</dbReference>
<keyword evidence="2" id="KW-0805">Transcription regulation</keyword>
<evidence type="ECO:0000256" key="3">
    <source>
        <dbReference type="ARBA" id="ARBA00023163"/>
    </source>
</evidence>
<reference evidence="5 6" key="1">
    <citation type="submission" date="2018-10" db="EMBL/GenBank/DDBJ databases">
        <title>Genomic Encyclopedia of Archaeal and Bacterial Type Strains, Phase II (KMG-II): from individual species to whole genera.</title>
        <authorList>
            <person name="Goeker M."/>
        </authorList>
    </citation>
    <scope>NUCLEOTIDE SEQUENCE [LARGE SCALE GENOMIC DNA]</scope>
    <source>
        <strain evidence="5 6">DSM 29317</strain>
    </source>
</reference>
<evidence type="ECO:0000259" key="4">
    <source>
        <dbReference type="PROSITE" id="PS51000"/>
    </source>
</evidence>
<organism evidence="5 6">
    <name type="scientific">Ruegeria conchae</name>
    <dbReference type="NCBI Taxonomy" id="981384"/>
    <lineage>
        <taxon>Bacteria</taxon>
        <taxon>Pseudomonadati</taxon>
        <taxon>Pseudomonadota</taxon>
        <taxon>Alphaproteobacteria</taxon>
        <taxon>Rhodobacterales</taxon>
        <taxon>Roseobacteraceae</taxon>
        <taxon>Ruegeria</taxon>
    </lineage>
</organism>
<dbReference type="EMBL" id="RCCT01000009">
    <property type="protein sequence ID" value="RLJ98515.1"/>
    <property type="molecule type" value="Genomic_DNA"/>
</dbReference>